<dbReference type="AlphaFoldDB" id="A0A0G4FFW7"/>
<evidence type="ECO:0000256" key="2">
    <source>
        <dbReference type="SAM" id="Phobius"/>
    </source>
</evidence>
<dbReference type="EMBL" id="CDMZ01000320">
    <property type="protein sequence ID" value="CEM11749.1"/>
    <property type="molecule type" value="Genomic_DNA"/>
</dbReference>
<feature type="region of interest" description="Disordered" evidence="1">
    <location>
        <begin position="150"/>
        <end position="205"/>
    </location>
</feature>
<name>A0A0G4FFW7_9ALVE</name>
<keyword evidence="2" id="KW-0812">Transmembrane</keyword>
<reference evidence="3" key="1">
    <citation type="submission" date="2014-11" db="EMBL/GenBank/DDBJ databases">
        <authorList>
            <person name="Otto D Thomas"/>
            <person name="Naeem Raeece"/>
        </authorList>
    </citation>
    <scope>NUCLEOTIDE SEQUENCE</scope>
</reference>
<keyword evidence="2" id="KW-1133">Transmembrane helix</keyword>
<dbReference type="PhylomeDB" id="A0A0G4FFW7"/>
<gene>
    <name evidence="3" type="ORF">Cvel_16643</name>
</gene>
<sequence>MLVRRNRQAMLIDELSYQSAEMDMEKKRRLDFRVIQNTAAVADQLNSWQQRQSRTDQLEQKWCITKLKSLTVTDVCEENRSQEHMAFCLMLSLDTPLNHRVENMGAKKMNLLALSISGPMLTEWMSNPSVVASGKVKEGPTMESLIEKVEKGDLPNSCPRISKGSSSTSRPTAEGVSSGFLQKHGVAESSNPSEDPKSPQQKDASVPATLAALATGAVIGHNIANTPANHPVFTMESYALQSLHPDMLQQFVVGCVLVMFVLILGQALLTGLMRAASAMKIKSD</sequence>
<evidence type="ECO:0000313" key="3">
    <source>
        <dbReference type="EMBL" id="CEM11749.1"/>
    </source>
</evidence>
<evidence type="ECO:0000256" key="1">
    <source>
        <dbReference type="SAM" id="MobiDB-lite"/>
    </source>
</evidence>
<organism evidence="3">
    <name type="scientific">Chromera velia CCMP2878</name>
    <dbReference type="NCBI Taxonomy" id="1169474"/>
    <lineage>
        <taxon>Eukaryota</taxon>
        <taxon>Sar</taxon>
        <taxon>Alveolata</taxon>
        <taxon>Colpodellida</taxon>
        <taxon>Chromeraceae</taxon>
        <taxon>Chromera</taxon>
    </lineage>
</organism>
<protein>
    <submittedName>
        <fullName evidence="3">Uncharacterized protein</fullName>
    </submittedName>
</protein>
<dbReference type="VEuPathDB" id="CryptoDB:Cvel_16643"/>
<feature type="transmembrane region" description="Helical" evidence="2">
    <location>
        <begin position="251"/>
        <end position="272"/>
    </location>
</feature>
<keyword evidence="2" id="KW-0472">Membrane</keyword>
<feature type="compositionally biased region" description="Polar residues" evidence="1">
    <location>
        <begin position="188"/>
        <end position="203"/>
    </location>
</feature>
<proteinExistence type="predicted"/>
<accession>A0A0G4FFW7</accession>